<sequence>MASTTQSSIRSTTDWLHASRSFNRLQHLITWPYQRSLSSKYLSTTQKIHTRDPESTASSSQAERAEREYREEVANHLEKVRQGSLPWVVVLKAGTFQLQITAVREPLECLVLGTVAYKRWVEVLWEAVRVWKDEVKIHYIKVLFGHEVLISGWGCEFLVQYFEAEELVRRFPTTSGILNAPKSFLKDPSIHLDDKVRRAVFRLQRNETQFDEDQKFAYYYTRALCIAMGIFNAEGALQGFNFEDFDRTCGQPEQGDYTTGVGNILLRFFQRLRIKLDIPDSPTLKDWDRVLRTAQNKPFHMSMQNFTFFVEISMVYGGPSKLKGGEWLSSIDGRVVGLKECIEVGKPDATVRVWPQRLVRSEAEPSDDVYEGSIMMGVKCPETKLQWVKDMCEQWKEAVNEDPLVPDACFIFVTVHEQGSSAIKNSDLKPDTRLWPRSIVKEEDKYLKLRDDSDGKDRRKKGSGHKPPGQVNTWNQMAEHGYNQNDTKSVKLRPAAEVLSRLCHDRKYNIDDCIVGYKDRHLNKTQEKPAVDWILETTHEEFIPQHRIEYFRKGGEIIWHRQAKIDKVFNSGV</sequence>
<keyword evidence="4" id="KW-1185">Reference proteome</keyword>
<accession>A0A9P6VFA9</accession>
<dbReference type="EMBL" id="VNKQ01000014">
    <property type="protein sequence ID" value="KAG0646774.1"/>
    <property type="molecule type" value="Genomic_DNA"/>
</dbReference>
<comment type="caution">
    <text evidence="3">The sequence shown here is derived from an EMBL/GenBank/DDBJ whole genome shotgun (WGS) entry which is preliminary data.</text>
</comment>
<dbReference type="OrthoDB" id="10263155at2759"/>
<dbReference type="Proteomes" id="UP000785200">
    <property type="component" value="Unassembled WGS sequence"/>
</dbReference>
<keyword evidence="3" id="KW-0675">Receptor</keyword>
<evidence type="ECO:0000313" key="4">
    <source>
        <dbReference type="Proteomes" id="UP000785200"/>
    </source>
</evidence>
<evidence type="ECO:0000259" key="2">
    <source>
        <dbReference type="Pfam" id="PF04457"/>
    </source>
</evidence>
<evidence type="ECO:0000313" key="3">
    <source>
        <dbReference type="EMBL" id="KAG0646774.1"/>
    </source>
</evidence>
<feature type="domain" description="MJ1316 RNA cyclic group end recognition" evidence="2">
    <location>
        <begin position="492"/>
        <end position="561"/>
    </location>
</feature>
<evidence type="ECO:0000256" key="1">
    <source>
        <dbReference type="SAM" id="MobiDB-lite"/>
    </source>
</evidence>
<gene>
    <name evidence="3" type="ORF">D0Z07_6238</name>
</gene>
<organism evidence="3 4">
    <name type="scientific">Hyphodiscus hymeniophilus</name>
    <dbReference type="NCBI Taxonomy" id="353542"/>
    <lineage>
        <taxon>Eukaryota</taxon>
        <taxon>Fungi</taxon>
        <taxon>Dikarya</taxon>
        <taxon>Ascomycota</taxon>
        <taxon>Pezizomycotina</taxon>
        <taxon>Leotiomycetes</taxon>
        <taxon>Helotiales</taxon>
        <taxon>Hyphodiscaceae</taxon>
        <taxon>Hyphodiscus</taxon>
    </lineage>
</organism>
<dbReference type="Pfam" id="PF04457">
    <property type="entry name" value="MJ1316"/>
    <property type="match status" value="1"/>
</dbReference>
<reference evidence="3" key="1">
    <citation type="submission" date="2019-07" db="EMBL/GenBank/DDBJ databases">
        <title>Hyphodiscus hymeniophilus genome sequencing and assembly.</title>
        <authorList>
            <person name="Kramer G."/>
            <person name="Nodwell J."/>
        </authorList>
    </citation>
    <scope>NUCLEOTIDE SEQUENCE</scope>
    <source>
        <strain evidence="3">ATCC 34498</strain>
    </source>
</reference>
<proteinExistence type="predicted"/>
<name>A0A9P6VFA9_9HELO</name>
<dbReference type="AlphaFoldDB" id="A0A9P6VFA9"/>
<dbReference type="InterPro" id="IPR040459">
    <property type="entry name" value="MJ1316"/>
</dbReference>
<feature type="region of interest" description="Disordered" evidence="1">
    <location>
        <begin position="450"/>
        <end position="474"/>
    </location>
</feature>
<protein>
    <submittedName>
        <fullName evidence="3">Leukocyte receptor cluster member 9</fullName>
    </submittedName>
</protein>